<gene>
    <name evidence="2" type="ORF">IWX90DRAFT_499083</name>
</gene>
<sequence length="227" mass="26114">MRFQIPLHPLSALLTPPRPPPLHHAPRRPRHQMPGRFHPKPVQSFIELSGQMVIPPLKSPGDYYVFPALQPQDRKGFWVFASGWYGIVKKLRWGDGFNVYAGEIVTFNNKWDHQGDQHAWWTSTIQHDSTGTTRTNSWPLGGKFFNQALFGIEVYGRAWDFGQLEFRNIEIISSGTDTTWCQPISDTVIYYIENMQARVSPKGVICSIGKLILKEPRPGRYLPREKE</sequence>
<organism evidence="2 3">
    <name type="scientific">Phyllosticta citrichinensis</name>
    <dbReference type="NCBI Taxonomy" id="1130410"/>
    <lineage>
        <taxon>Eukaryota</taxon>
        <taxon>Fungi</taxon>
        <taxon>Dikarya</taxon>
        <taxon>Ascomycota</taxon>
        <taxon>Pezizomycotina</taxon>
        <taxon>Dothideomycetes</taxon>
        <taxon>Dothideomycetes incertae sedis</taxon>
        <taxon>Botryosphaeriales</taxon>
        <taxon>Phyllostictaceae</taxon>
        <taxon>Phyllosticta</taxon>
    </lineage>
</organism>
<reference evidence="2 3" key="1">
    <citation type="journal article" date="2022" name="G3 (Bethesda)">
        <title>Enemy or ally: a genomic approach to elucidate the lifestyle of Phyllosticta citrichinaensis.</title>
        <authorList>
            <person name="Buijs V.A."/>
            <person name="Groenewald J.Z."/>
            <person name="Haridas S."/>
            <person name="LaButti K.M."/>
            <person name="Lipzen A."/>
            <person name="Martin F.M."/>
            <person name="Barry K."/>
            <person name="Grigoriev I.V."/>
            <person name="Crous P.W."/>
            <person name="Seidl M.F."/>
        </authorList>
    </citation>
    <scope>NUCLEOTIDE SEQUENCE [LARGE SCALE GENOMIC DNA]</scope>
    <source>
        <strain evidence="2 3">CBS 129764</strain>
    </source>
</reference>
<name>A0ABR1XYW9_9PEZI</name>
<comment type="caution">
    <text evidence="2">The sequence shown here is derived from an EMBL/GenBank/DDBJ whole genome shotgun (WGS) entry which is preliminary data.</text>
</comment>
<evidence type="ECO:0000313" key="2">
    <source>
        <dbReference type="EMBL" id="KAK8173323.1"/>
    </source>
</evidence>
<keyword evidence="3" id="KW-1185">Reference proteome</keyword>
<protein>
    <submittedName>
        <fullName evidence="2">Uncharacterized protein</fullName>
    </submittedName>
</protein>
<proteinExistence type="predicted"/>
<feature type="region of interest" description="Disordered" evidence="1">
    <location>
        <begin position="11"/>
        <end position="34"/>
    </location>
</feature>
<evidence type="ECO:0000256" key="1">
    <source>
        <dbReference type="SAM" id="MobiDB-lite"/>
    </source>
</evidence>
<evidence type="ECO:0000313" key="3">
    <source>
        <dbReference type="Proteomes" id="UP001456524"/>
    </source>
</evidence>
<feature type="compositionally biased region" description="Basic residues" evidence="1">
    <location>
        <begin position="24"/>
        <end position="34"/>
    </location>
</feature>
<dbReference type="EMBL" id="JBBWUH010000003">
    <property type="protein sequence ID" value="KAK8173323.1"/>
    <property type="molecule type" value="Genomic_DNA"/>
</dbReference>
<accession>A0ABR1XYW9</accession>
<dbReference type="Proteomes" id="UP001456524">
    <property type="component" value="Unassembled WGS sequence"/>
</dbReference>